<dbReference type="AlphaFoldDB" id="A0A6N6RML7"/>
<reference evidence="1 2" key="1">
    <citation type="submission" date="2019-09" db="EMBL/GenBank/DDBJ databases">
        <title>Genomes of family Cryomorphaceae.</title>
        <authorList>
            <person name="Bowman J.P."/>
        </authorList>
    </citation>
    <scope>NUCLEOTIDE SEQUENCE [LARGE SCALE GENOMIC DNA]</scope>
    <source>
        <strain evidence="1 2">LMG 25704</strain>
    </source>
</reference>
<dbReference type="OrthoDB" id="980645at2"/>
<organism evidence="1 2">
    <name type="scientific">Phaeocystidibacter luteus</name>
    <dbReference type="NCBI Taxonomy" id="911197"/>
    <lineage>
        <taxon>Bacteria</taxon>
        <taxon>Pseudomonadati</taxon>
        <taxon>Bacteroidota</taxon>
        <taxon>Flavobacteriia</taxon>
        <taxon>Flavobacteriales</taxon>
        <taxon>Phaeocystidibacteraceae</taxon>
        <taxon>Phaeocystidibacter</taxon>
    </lineage>
</organism>
<dbReference type="RefSeq" id="WP_151666402.1">
    <property type="nucleotide sequence ID" value="NZ_WBVO01000001.1"/>
</dbReference>
<proteinExistence type="predicted"/>
<name>A0A6N6RML7_9FLAO</name>
<dbReference type="EMBL" id="WBVO01000001">
    <property type="protein sequence ID" value="KAB2814824.1"/>
    <property type="molecule type" value="Genomic_DNA"/>
</dbReference>
<protein>
    <submittedName>
        <fullName evidence="1">Uncharacterized protein</fullName>
    </submittedName>
</protein>
<keyword evidence="2" id="KW-1185">Reference proteome</keyword>
<evidence type="ECO:0000313" key="2">
    <source>
        <dbReference type="Proteomes" id="UP000468650"/>
    </source>
</evidence>
<accession>A0A6N6RML7</accession>
<evidence type="ECO:0000313" key="1">
    <source>
        <dbReference type="EMBL" id="KAB2814824.1"/>
    </source>
</evidence>
<dbReference type="Proteomes" id="UP000468650">
    <property type="component" value="Unassembled WGS sequence"/>
</dbReference>
<comment type="caution">
    <text evidence="1">The sequence shown here is derived from an EMBL/GenBank/DDBJ whole genome shotgun (WGS) entry which is preliminary data.</text>
</comment>
<sequence>MRRLGAILLIHVLLFPQIAQAFLVTNYVIHMEAIEEAYCVNKAKPELECHGSCHLQKEIAITTGSDDDSPVSPKIHRLSEFLLSLDDFNVSPKWGFAPTQETVYPPSTWGIQPTDIPTPPPK</sequence>
<gene>
    <name evidence="1" type="ORF">F8C67_03485</name>
</gene>